<organism evidence="2 3">
    <name type="scientific">Amycolatopsis sulphurea</name>
    <dbReference type="NCBI Taxonomy" id="76022"/>
    <lineage>
        <taxon>Bacteria</taxon>
        <taxon>Bacillati</taxon>
        <taxon>Actinomycetota</taxon>
        <taxon>Actinomycetes</taxon>
        <taxon>Pseudonocardiales</taxon>
        <taxon>Pseudonocardiaceae</taxon>
        <taxon>Amycolatopsis</taxon>
    </lineage>
</organism>
<dbReference type="Gene3D" id="3.90.226.10">
    <property type="entry name" value="2-enoyl-CoA Hydratase, Chain A, domain 1"/>
    <property type="match status" value="1"/>
</dbReference>
<evidence type="ECO:0000256" key="1">
    <source>
        <dbReference type="ARBA" id="ARBA00005254"/>
    </source>
</evidence>
<dbReference type="PANTHER" id="PTHR43802:SF1">
    <property type="entry name" value="IP11341P-RELATED"/>
    <property type="match status" value="1"/>
</dbReference>
<dbReference type="RefSeq" id="WP_098513072.1">
    <property type="nucleotide sequence ID" value="NZ_JBIAKZ010000001.1"/>
</dbReference>
<sequence>MLVTRLAEYAPKYHHVKLERDDLGILVARMHTDGQDLVWGHDPEEELASLWEDIARDPENRVVILTGSGETFIDKEGFGGMSVTPEMWHRIHFTGRRLVLSHLDIEVPMIAAINGPATIHSEIALLCDITLAAETAVFADRPHFSNGLVPGDGIQVIYPLLMGFNRGRYMLLTGQHIPAGEALSLGLVNEVLPSGDLMARAMELARGLAVKPDLTLRSTRNLFTQLIRRAFQDNVGYGLMAEGLAAMNYWPSDDLGD</sequence>
<protein>
    <submittedName>
        <fullName evidence="2">Enoyl-CoA hydratase/carnithine racemase</fullName>
    </submittedName>
</protein>
<dbReference type="Proteomes" id="UP000243542">
    <property type="component" value="Unassembled WGS sequence"/>
</dbReference>
<dbReference type="GO" id="GO:0003824">
    <property type="term" value="F:catalytic activity"/>
    <property type="evidence" value="ECO:0007669"/>
    <property type="project" value="UniProtKB-ARBA"/>
</dbReference>
<dbReference type="AlphaFoldDB" id="A0A2A9FCM5"/>
<dbReference type="Pfam" id="PF00378">
    <property type="entry name" value="ECH_1"/>
    <property type="match status" value="1"/>
</dbReference>
<comment type="caution">
    <text evidence="2">The sequence shown here is derived from an EMBL/GenBank/DDBJ whole genome shotgun (WGS) entry which is preliminary data.</text>
</comment>
<dbReference type="InterPro" id="IPR029045">
    <property type="entry name" value="ClpP/crotonase-like_dom_sf"/>
</dbReference>
<dbReference type="CDD" id="cd06558">
    <property type="entry name" value="crotonase-like"/>
    <property type="match status" value="1"/>
</dbReference>
<dbReference type="PANTHER" id="PTHR43802">
    <property type="entry name" value="ENOYL-COA HYDRATASE"/>
    <property type="match status" value="1"/>
</dbReference>
<evidence type="ECO:0000313" key="2">
    <source>
        <dbReference type="EMBL" id="PFG49114.1"/>
    </source>
</evidence>
<dbReference type="EMBL" id="PDJK01000002">
    <property type="protein sequence ID" value="PFG49114.1"/>
    <property type="molecule type" value="Genomic_DNA"/>
</dbReference>
<comment type="similarity">
    <text evidence="1">Belongs to the enoyl-CoA hydratase/isomerase family.</text>
</comment>
<gene>
    <name evidence="2" type="ORF">ATK36_4242</name>
</gene>
<reference evidence="2 3" key="1">
    <citation type="submission" date="2017-10" db="EMBL/GenBank/DDBJ databases">
        <title>Sequencing the genomes of 1000 actinobacteria strains.</title>
        <authorList>
            <person name="Klenk H.-P."/>
        </authorList>
    </citation>
    <scope>NUCLEOTIDE SEQUENCE [LARGE SCALE GENOMIC DNA]</scope>
    <source>
        <strain evidence="2 3">DSM 46092</strain>
    </source>
</reference>
<proteinExistence type="inferred from homology"/>
<dbReference type="SUPFAM" id="SSF52096">
    <property type="entry name" value="ClpP/crotonase"/>
    <property type="match status" value="1"/>
</dbReference>
<accession>A0A2A9FCM5</accession>
<dbReference type="InterPro" id="IPR001753">
    <property type="entry name" value="Enoyl-CoA_hydra/iso"/>
</dbReference>
<evidence type="ECO:0000313" key="3">
    <source>
        <dbReference type="Proteomes" id="UP000243542"/>
    </source>
</evidence>
<keyword evidence="3" id="KW-1185">Reference proteome</keyword>
<name>A0A2A9FCM5_9PSEU</name>